<dbReference type="Pfam" id="PF20266">
    <property type="entry name" value="Mab-21_C"/>
    <property type="match status" value="1"/>
</dbReference>
<protein>
    <submittedName>
        <fullName evidence="6">ANK_REP_REGION domain-containing protein</fullName>
    </submittedName>
</protein>
<dbReference type="InterPro" id="IPR036770">
    <property type="entry name" value="Ankyrin_rpt-contain_sf"/>
</dbReference>
<evidence type="ECO:0000313" key="5">
    <source>
        <dbReference type="Proteomes" id="UP000095280"/>
    </source>
</evidence>
<dbReference type="PANTHER" id="PTHR24173">
    <property type="entry name" value="ANKYRIN REPEAT CONTAINING"/>
    <property type="match status" value="1"/>
</dbReference>
<dbReference type="SMART" id="SM00248">
    <property type="entry name" value="ANK"/>
    <property type="match status" value="7"/>
</dbReference>
<dbReference type="Pfam" id="PF12796">
    <property type="entry name" value="Ank_2"/>
    <property type="match status" value="2"/>
</dbReference>
<reference evidence="6" key="1">
    <citation type="submission" date="2016-11" db="UniProtKB">
        <authorList>
            <consortium name="WormBaseParasite"/>
        </authorList>
    </citation>
    <scope>IDENTIFICATION</scope>
</reference>
<dbReference type="Gene3D" id="1.10.1410.40">
    <property type="match status" value="1"/>
</dbReference>
<dbReference type="Proteomes" id="UP000095280">
    <property type="component" value="Unplaced"/>
</dbReference>
<feature type="repeat" description="ANK" evidence="3">
    <location>
        <begin position="2"/>
        <end position="34"/>
    </location>
</feature>
<evidence type="ECO:0000256" key="2">
    <source>
        <dbReference type="ARBA" id="ARBA00023043"/>
    </source>
</evidence>
<dbReference type="InterPro" id="IPR046906">
    <property type="entry name" value="Mab-21_HhH/H2TH-like"/>
</dbReference>
<evidence type="ECO:0000256" key="1">
    <source>
        <dbReference type="ARBA" id="ARBA00022737"/>
    </source>
</evidence>
<dbReference type="Gene3D" id="1.25.40.20">
    <property type="entry name" value="Ankyrin repeat-containing domain"/>
    <property type="match status" value="3"/>
</dbReference>
<feature type="repeat" description="ANK" evidence="3">
    <location>
        <begin position="171"/>
        <end position="203"/>
    </location>
</feature>
<dbReference type="InterPro" id="IPR002110">
    <property type="entry name" value="Ankyrin_rpt"/>
</dbReference>
<keyword evidence="1" id="KW-0677">Repeat</keyword>
<proteinExistence type="predicted"/>
<keyword evidence="5" id="KW-1185">Reference proteome</keyword>
<keyword evidence="2 3" id="KW-0040">ANK repeat</keyword>
<dbReference type="WBParaSite" id="maker-uti_cns_0006302-snap-gene-0.1-mRNA-1">
    <property type="protein sequence ID" value="maker-uti_cns_0006302-snap-gene-0.1-mRNA-1"/>
    <property type="gene ID" value="maker-uti_cns_0006302-snap-gene-0.1"/>
</dbReference>
<dbReference type="PROSITE" id="PS50088">
    <property type="entry name" value="ANK_REPEAT"/>
    <property type="match status" value="6"/>
</dbReference>
<accession>A0A1I8HI38</accession>
<feature type="repeat" description="ANK" evidence="3">
    <location>
        <begin position="102"/>
        <end position="134"/>
    </location>
</feature>
<name>A0A1I8HI38_9PLAT</name>
<dbReference type="AlphaFoldDB" id="A0A1I8HI38"/>
<feature type="domain" description="Mab-21-like HhH/H2TH-like" evidence="4">
    <location>
        <begin position="518"/>
        <end position="598"/>
    </location>
</feature>
<dbReference type="PANTHER" id="PTHR24173:SF74">
    <property type="entry name" value="ANKYRIN REPEAT DOMAIN-CONTAINING PROTEIN 16"/>
    <property type="match status" value="1"/>
</dbReference>
<evidence type="ECO:0000256" key="3">
    <source>
        <dbReference type="PROSITE-ProRule" id="PRU00023"/>
    </source>
</evidence>
<dbReference type="SUPFAM" id="SSF48403">
    <property type="entry name" value="Ankyrin repeat"/>
    <property type="match status" value="1"/>
</dbReference>
<organism evidence="5 6">
    <name type="scientific">Macrostomum lignano</name>
    <dbReference type="NCBI Taxonomy" id="282301"/>
    <lineage>
        <taxon>Eukaryota</taxon>
        <taxon>Metazoa</taxon>
        <taxon>Spiralia</taxon>
        <taxon>Lophotrochozoa</taxon>
        <taxon>Platyhelminthes</taxon>
        <taxon>Rhabditophora</taxon>
        <taxon>Macrostomorpha</taxon>
        <taxon>Macrostomida</taxon>
        <taxon>Macrostomidae</taxon>
        <taxon>Macrostomum</taxon>
    </lineage>
</organism>
<evidence type="ECO:0000313" key="6">
    <source>
        <dbReference type="WBParaSite" id="maker-uti_cns_0006302-snap-gene-0.1-mRNA-1"/>
    </source>
</evidence>
<dbReference type="PRINTS" id="PR01415">
    <property type="entry name" value="ANKYRIN"/>
</dbReference>
<feature type="repeat" description="ANK" evidence="3">
    <location>
        <begin position="36"/>
        <end position="68"/>
    </location>
</feature>
<dbReference type="PROSITE" id="PS50297">
    <property type="entry name" value="ANK_REP_REGION"/>
    <property type="match status" value="6"/>
</dbReference>
<evidence type="ECO:0000259" key="4">
    <source>
        <dbReference type="Pfam" id="PF20266"/>
    </source>
</evidence>
<feature type="repeat" description="ANK" evidence="3">
    <location>
        <begin position="135"/>
        <end position="157"/>
    </location>
</feature>
<sequence>NCFRTPLNAAASEGRLDKVEQLLDSGADVNEQDEVDNSTPLILAAERGHETVVGLLLERGASITKCKSDLWRPLHLAAYNGHGLVVQRLIQAGDDVNSPDCKSSTPLHVATLYGYSDVIQRLLKARAEADRQDDFGRMPLHLACRDGHLEAARLLLEALGSPSLIGHPDKSNMTPLHTAVMRGHAAIVRLLLRHGANPDASNAENLTPIELAARSGLLESLKCLLPYLKRSSKLTLGAVLRLASAFGHIECCKELLMQCSKEEAVSALLSLPQTFSVQGLVRLLDNEQMLTLITEAEMCSDGFNVSVLVEALERAGFNQERMQCLQVRAKVQQAILRCQFADSADWSGFEAHLVGSYSDGCGNSIVSADGSTDLESDIDVLLLDKTREPIHIASFCRCPTVSDSSKMAYEDGHVTISGVTSNPTKYYGPSHLKPSMDMVAAQICCCYPTIFLLDNARYFPENVLQALKIEIDRPQSCHVVSAAAPGRRGRQKRISTAFLENIVMKSLNTVQCWFFVTLKYIVKHAICTSTSTFGLKTYHVKTLLFQALDATPPECWQKENLRPLLLKSLTELESALKAVQPGDLKLMKHFFLPEAALYLKESSCAASIAESTTKVINSLDKVLNEFALMLRPQVGDEKIIYNPLLHFSLSFCRLNLVKPEDGTASESLPAHSAAIYNATVAVTRCMEILSTDESSKTDDEFAEAMALTETIGDFAIAAKVCLRVLLLLRRSQRDNAREELLHFLTSCSEPDWSSSGRLDPEHCRTATELSQQLLRKNYIAKFCCRLDDEYKIDTDKLVLREFNSNIFPVHLSNHINAFYMNFNALAVYLAKILLPGQCNLPIIEDTTRLAEDPSADPQEIYLALIFGQDVDRLVGIAHRHRSVIGREPELQRAMRDRLFKDSTVGTRFLEVSIEKTCCQLLSKCKKSQH</sequence>
<feature type="repeat" description="ANK" evidence="3">
    <location>
        <begin position="69"/>
        <end position="101"/>
    </location>
</feature>